<proteinExistence type="predicted"/>
<protein>
    <submittedName>
        <fullName evidence="4">Flavodoxin family protein</fullName>
    </submittedName>
</protein>
<gene>
    <name evidence="4" type="ORF">ELS83_10160</name>
</gene>
<sequence>MKILNIIGSPRKKGTSARIAQSFVETSQENGASVKSYYLNGINYRGCQGCEACHSKLDKCVLKDDLEEVLDAMREADIIVFSSPVYYGDTTGQFKSFLDRTWSHVEVNYENENPYTSRLPEGKKAVLILSQGDVEEKHLDIVERFQFFMNLYGLELHVIRATGLITGAANADVTAYEEEANMLANQLTQELVS</sequence>
<dbReference type="InterPro" id="IPR029039">
    <property type="entry name" value="Flavoprotein-like_sf"/>
</dbReference>
<keyword evidence="1" id="KW-0285">Flavoprotein</keyword>
<evidence type="ECO:0000313" key="5">
    <source>
        <dbReference type="Proteomes" id="UP000732105"/>
    </source>
</evidence>
<accession>A0ABX1WVP5</accession>
<keyword evidence="2" id="KW-0288">FMN</keyword>
<dbReference type="InterPro" id="IPR051796">
    <property type="entry name" value="ISF_SsuE-like"/>
</dbReference>
<dbReference type="SUPFAM" id="SSF52218">
    <property type="entry name" value="Flavoproteins"/>
    <property type="match status" value="1"/>
</dbReference>
<dbReference type="PANTHER" id="PTHR43278:SF2">
    <property type="entry name" value="IRON-SULFUR FLAVOPROTEIN"/>
    <property type="match status" value="1"/>
</dbReference>
<dbReference type="Proteomes" id="UP000732105">
    <property type="component" value="Unassembled WGS sequence"/>
</dbReference>
<dbReference type="Gene3D" id="3.40.50.360">
    <property type="match status" value="1"/>
</dbReference>
<evidence type="ECO:0000259" key="3">
    <source>
        <dbReference type="Pfam" id="PF03358"/>
    </source>
</evidence>
<evidence type="ECO:0000256" key="1">
    <source>
        <dbReference type="ARBA" id="ARBA00022630"/>
    </source>
</evidence>
<dbReference type="RefSeq" id="WP_171595472.1">
    <property type="nucleotide sequence ID" value="NZ_RZNH01000014.1"/>
</dbReference>
<keyword evidence="5" id="KW-1185">Reference proteome</keyword>
<evidence type="ECO:0000256" key="2">
    <source>
        <dbReference type="ARBA" id="ARBA00022643"/>
    </source>
</evidence>
<feature type="domain" description="NADPH-dependent FMN reductase-like" evidence="3">
    <location>
        <begin position="1"/>
        <end position="103"/>
    </location>
</feature>
<name>A0ABX1WVP5_9BACT</name>
<comment type="caution">
    <text evidence="4">The sequence shown here is derived from an EMBL/GenBank/DDBJ whole genome shotgun (WGS) entry which is preliminary data.</text>
</comment>
<organism evidence="4 5">
    <name type="scientific">Marinifilum caeruleilacunae</name>
    <dbReference type="NCBI Taxonomy" id="2499076"/>
    <lineage>
        <taxon>Bacteria</taxon>
        <taxon>Pseudomonadati</taxon>
        <taxon>Bacteroidota</taxon>
        <taxon>Bacteroidia</taxon>
        <taxon>Marinilabiliales</taxon>
        <taxon>Marinifilaceae</taxon>
    </lineage>
</organism>
<dbReference type="InterPro" id="IPR005025">
    <property type="entry name" value="FMN_Rdtase-like_dom"/>
</dbReference>
<dbReference type="PANTHER" id="PTHR43278">
    <property type="entry name" value="NAD(P)H-DEPENDENT FMN-CONTAINING OXIDOREDUCTASE YWQN-RELATED"/>
    <property type="match status" value="1"/>
</dbReference>
<dbReference type="EMBL" id="RZNH01000014">
    <property type="protein sequence ID" value="NOU60190.1"/>
    <property type="molecule type" value="Genomic_DNA"/>
</dbReference>
<evidence type="ECO:0000313" key="4">
    <source>
        <dbReference type="EMBL" id="NOU60190.1"/>
    </source>
</evidence>
<dbReference type="Pfam" id="PF03358">
    <property type="entry name" value="FMN_red"/>
    <property type="match status" value="1"/>
</dbReference>
<reference evidence="4 5" key="1">
    <citation type="submission" date="2018-12" db="EMBL/GenBank/DDBJ databases">
        <title>Marinifilum JC070 sp. nov., a marine bacterium isolated from Yongle Blue Hole in the South China Sea.</title>
        <authorList>
            <person name="Fu T."/>
        </authorList>
    </citation>
    <scope>NUCLEOTIDE SEQUENCE [LARGE SCALE GENOMIC DNA]</scope>
    <source>
        <strain evidence="4 5">JC070</strain>
    </source>
</reference>